<keyword evidence="2" id="KW-0378">Hydrolase</keyword>
<dbReference type="RefSeq" id="WP_206933362.1">
    <property type="nucleotide sequence ID" value="NZ_JAEKJY010000002.1"/>
</dbReference>
<name>A0ABS3DVA4_9BACI</name>
<evidence type="ECO:0000313" key="4">
    <source>
        <dbReference type="Proteomes" id="UP000663970"/>
    </source>
</evidence>
<dbReference type="PANTHER" id="PTHR31793:SF27">
    <property type="entry name" value="NOVEL THIOESTERASE SUPERFAMILY DOMAIN AND SAPOSIN A-TYPE DOMAIN CONTAINING PROTEIN (0610012H03RIK)"/>
    <property type="match status" value="1"/>
</dbReference>
<reference evidence="3 4" key="1">
    <citation type="submission" date="2020-12" db="EMBL/GenBank/DDBJ databases">
        <title>Oil enriched cultivation method for isolating marine PHA-producing bacteria.</title>
        <authorList>
            <person name="Zheng W."/>
            <person name="Yu S."/>
            <person name="Huang Y."/>
        </authorList>
    </citation>
    <scope>NUCLEOTIDE SEQUENCE [LARGE SCALE GENOMIC DNA]</scope>
    <source>
        <strain evidence="3 4">SY-2-6</strain>
    </source>
</reference>
<sequence length="137" mass="15728">MINKSMVGIRFSETDMAGHVNNTSYFIYLEEARGKFFRDLFHSQENTLGRFILASTKCDFISQAYFGQNLLIETTISKIGTSSFTFSHRVYVEGTDQLVAASEAVVVHFNYERQKSEALPSEWRMMLEDYVKKGVNL</sequence>
<dbReference type="CDD" id="cd00586">
    <property type="entry name" value="4HBT"/>
    <property type="match status" value="1"/>
</dbReference>
<dbReference type="Pfam" id="PF13279">
    <property type="entry name" value="4HBT_2"/>
    <property type="match status" value="1"/>
</dbReference>
<dbReference type="InterPro" id="IPR029069">
    <property type="entry name" value="HotDog_dom_sf"/>
</dbReference>
<comment type="caution">
    <text evidence="3">The sequence shown here is derived from an EMBL/GenBank/DDBJ whole genome shotgun (WGS) entry which is preliminary data.</text>
</comment>
<dbReference type="Gene3D" id="3.10.129.10">
    <property type="entry name" value="Hotdog Thioesterase"/>
    <property type="match status" value="1"/>
</dbReference>
<dbReference type="Proteomes" id="UP000663970">
    <property type="component" value="Unassembled WGS sequence"/>
</dbReference>
<dbReference type="PANTHER" id="PTHR31793">
    <property type="entry name" value="4-HYDROXYBENZOYL-COA THIOESTERASE FAMILY MEMBER"/>
    <property type="match status" value="1"/>
</dbReference>
<dbReference type="SUPFAM" id="SSF54637">
    <property type="entry name" value="Thioesterase/thiol ester dehydrase-isomerase"/>
    <property type="match status" value="1"/>
</dbReference>
<dbReference type="EMBL" id="JAEKJY010000002">
    <property type="protein sequence ID" value="MBN8235240.1"/>
    <property type="molecule type" value="Genomic_DNA"/>
</dbReference>
<evidence type="ECO:0000256" key="1">
    <source>
        <dbReference type="ARBA" id="ARBA00005953"/>
    </source>
</evidence>
<evidence type="ECO:0000313" key="3">
    <source>
        <dbReference type="EMBL" id="MBN8235240.1"/>
    </source>
</evidence>
<proteinExistence type="inferred from homology"/>
<evidence type="ECO:0000256" key="2">
    <source>
        <dbReference type="ARBA" id="ARBA00022801"/>
    </source>
</evidence>
<protein>
    <submittedName>
        <fullName evidence="3">Acyl-CoA thioesterase</fullName>
    </submittedName>
</protein>
<dbReference type="InterPro" id="IPR050563">
    <property type="entry name" value="4-hydroxybenzoyl-CoA_TE"/>
</dbReference>
<accession>A0ABS3DVA4</accession>
<gene>
    <name evidence="3" type="ORF">JF544_08250</name>
</gene>
<organism evidence="3 4">
    <name type="scientific">Halobacillus kuroshimensis</name>
    <dbReference type="NCBI Taxonomy" id="302481"/>
    <lineage>
        <taxon>Bacteria</taxon>
        <taxon>Bacillati</taxon>
        <taxon>Bacillota</taxon>
        <taxon>Bacilli</taxon>
        <taxon>Bacillales</taxon>
        <taxon>Bacillaceae</taxon>
        <taxon>Halobacillus</taxon>
    </lineage>
</organism>
<keyword evidence="4" id="KW-1185">Reference proteome</keyword>
<comment type="similarity">
    <text evidence="1">Belongs to the 4-hydroxybenzoyl-CoA thioesterase family.</text>
</comment>